<dbReference type="GO" id="GO:0009086">
    <property type="term" value="P:methionine biosynthetic process"/>
    <property type="evidence" value="ECO:0007669"/>
    <property type="project" value="TreeGrafter"/>
</dbReference>
<organism evidence="3">
    <name type="scientific">viral metagenome</name>
    <dbReference type="NCBI Taxonomy" id="1070528"/>
    <lineage>
        <taxon>unclassified sequences</taxon>
        <taxon>metagenomes</taxon>
        <taxon>organismal metagenomes</taxon>
    </lineage>
</organism>
<dbReference type="InterPro" id="IPR029039">
    <property type="entry name" value="Flavoprotein-like_sf"/>
</dbReference>
<protein>
    <recommendedName>
        <fullName evidence="2">Flavodoxin-like domain-containing protein</fullName>
    </recommendedName>
</protein>
<dbReference type="GO" id="GO:0030586">
    <property type="term" value="F:[methionine synthase] reductase (NADPH) activity"/>
    <property type="evidence" value="ECO:0007669"/>
    <property type="project" value="TreeGrafter"/>
</dbReference>
<reference evidence="3" key="1">
    <citation type="journal article" date="2020" name="Nature">
        <title>Giant virus diversity and host interactions through global metagenomics.</title>
        <authorList>
            <person name="Schulz F."/>
            <person name="Roux S."/>
            <person name="Paez-Espino D."/>
            <person name="Jungbluth S."/>
            <person name="Walsh D.A."/>
            <person name="Denef V.J."/>
            <person name="McMahon K.D."/>
            <person name="Konstantinidis K.T."/>
            <person name="Eloe-Fadrosh E.A."/>
            <person name="Kyrpides N.C."/>
            <person name="Woyke T."/>
        </authorList>
    </citation>
    <scope>NUCLEOTIDE SEQUENCE</scope>
    <source>
        <strain evidence="3">GVMAG-M-3300027708-20</strain>
    </source>
</reference>
<dbReference type="GO" id="GO:0050667">
    <property type="term" value="P:homocysteine metabolic process"/>
    <property type="evidence" value="ECO:0007669"/>
    <property type="project" value="TreeGrafter"/>
</dbReference>
<dbReference type="GO" id="GO:0050660">
    <property type="term" value="F:flavin adenine dinucleotide binding"/>
    <property type="evidence" value="ECO:0007669"/>
    <property type="project" value="TreeGrafter"/>
</dbReference>
<name>A0A6C0JDE4_9ZZZZ</name>
<dbReference type="GO" id="GO:0010181">
    <property type="term" value="F:FMN binding"/>
    <property type="evidence" value="ECO:0007669"/>
    <property type="project" value="InterPro"/>
</dbReference>
<dbReference type="Gene3D" id="3.40.50.360">
    <property type="match status" value="1"/>
</dbReference>
<dbReference type="EMBL" id="MN740389">
    <property type="protein sequence ID" value="QHU03855.1"/>
    <property type="molecule type" value="Genomic_DNA"/>
</dbReference>
<evidence type="ECO:0000259" key="2">
    <source>
        <dbReference type="PROSITE" id="PS50902"/>
    </source>
</evidence>
<dbReference type="SUPFAM" id="SSF52218">
    <property type="entry name" value="Flavoproteins"/>
    <property type="match status" value="1"/>
</dbReference>
<evidence type="ECO:0000256" key="1">
    <source>
        <dbReference type="ARBA" id="ARBA00022630"/>
    </source>
</evidence>
<accession>A0A6C0JDE4</accession>
<dbReference type="Pfam" id="PF00258">
    <property type="entry name" value="Flavodoxin_1"/>
    <property type="match status" value="1"/>
</dbReference>
<sequence length="162" mass="18141">MSKPIYILYGSQTGNAEEISTEICDSLTEKGIQHIHSSLNKTLVSTGGFTFIDATVDEIIVIMICSTHGNGDAPQSANHFWRKIKDRKLTHDLLKNIKYAVLGLGDSNYDRFCQMGKNLDKRFGELGATQIFQLQCADEATGLEEPVELFKRNILNYFCDNS</sequence>
<dbReference type="AlphaFoldDB" id="A0A6C0JDE4"/>
<dbReference type="GO" id="GO:0005829">
    <property type="term" value="C:cytosol"/>
    <property type="evidence" value="ECO:0007669"/>
    <property type="project" value="TreeGrafter"/>
</dbReference>
<dbReference type="PANTHER" id="PTHR19384:SF84">
    <property type="entry name" value="METHIONINE SYNTHASE REDUCTASE"/>
    <property type="match status" value="1"/>
</dbReference>
<dbReference type="InterPro" id="IPR008254">
    <property type="entry name" value="Flavodoxin/NO_synth"/>
</dbReference>
<dbReference type="PROSITE" id="PS50902">
    <property type="entry name" value="FLAVODOXIN_LIKE"/>
    <property type="match status" value="1"/>
</dbReference>
<dbReference type="InterPro" id="IPR001094">
    <property type="entry name" value="Flavdoxin-like"/>
</dbReference>
<dbReference type="PRINTS" id="PR00369">
    <property type="entry name" value="FLAVODOXIN"/>
</dbReference>
<evidence type="ECO:0000313" key="3">
    <source>
        <dbReference type="EMBL" id="QHU03855.1"/>
    </source>
</evidence>
<dbReference type="PANTHER" id="PTHR19384">
    <property type="entry name" value="NITRIC OXIDE SYNTHASE-RELATED"/>
    <property type="match status" value="1"/>
</dbReference>
<keyword evidence="1" id="KW-0285">Flavoprotein</keyword>
<feature type="domain" description="Flavodoxin-like" evidence="2">
    <location>
        <begin position="5"/>
        <end position="155"/>
    </location>
</feature>
<proteinExistence type="predicted"/>